<keyword evidence="7" id="KW-0378">Hydrolase</keyword>
<evidence type="ECO:0000256" key="5">
    <source>
        <dbReference type="ARBA" id="ARBA00023136"/>
    </source>
</evidence>
<dbReference type="InterPro" id="IPR036013">
    <property type="entry name" value="Band_7/SPFH_dom_sf"/>
</dbReference>
<evidence type="ECO:0000313" key="7">
    <source>
        <dbReference type="EMBL" id="MPM60372.1"/>
    </source>
</evidence>
<dbReference type="SMART" id="SM00244">
    <property type="entry name" value="PHB"/>
    <property type="match status" value="1"/>
</dbReference>
<dbReference type="GO" id="GO:0008233">
    <property type="term" value="F:peptidase activity"/>
    <property type="evidence" value="ECO:0007669"/>
    <property type="project" value="UniProtKB-KW"/>
</dbReference>
<evidence type="ECO:0000259" key="6">
    <source>
        <dbReference type="SMART" id="SM00244"/>
    </source>
</evidence>
<feature type="domain" description="Band 7" evidence="6">
    <location>
        <begin position="22"/>
        <end position="187"/>
    </location>
</feature>
<sequence length="290" mass="32796">MKKMKTSIFVILVLVILFSAVGSMYIVKENEYASVMRFSKVTDIKSEPGLYIRIPFLDSIAKLPKNQMIYDLNPSEVITADKKTLVVDSYTVWKIDDPLRFIQTVAYTTVMEERLNVAVYNAVKNTLGGINQTDIINAGDSSRAAVNNTITEQINSQLANYGVSVISTEIKRLDLPQDNEEAVCKRMITEREQMAASYIADGKYEAKKIENETDKQVQITISEAKATSEKLRGEGENQYMKILAEAYNTPEKADFYEFIRTLEAAKKSFTGEKTLILDKDSPIVKIFYQK</sequence>
<keyword evidence="7" id="KW-0645">Protease</keyword>
<keyword evidence="4" id="KW-1133">Transmembrane helix</keyword>
<dbReference type="Pfam" id="PF01145">
    <property type="entry name" value="Band_7"/>
    <property type="match status" value="1"/>
</dbReference>
<accession>A0A645B4K6</accession>
<gene>
    <name evidence="7" type="primary">hflC_9</name>
    <name evidence="7" type="ORF">SDC9_107223</name>
</gene>
<dbReference type="InterPro" id="IPR001107">
    <property type="entry name" value="Band_7"/>
</dbReference>
<dbReference type="CDD" id="cd03405">
    <property type="entry name" value="SPFH_HflC"/>
    <property type="match status" value="1"/>
</dbReference>
<dbReference type="PIRSF" id="PIRSF005651">
    <property type="entry name" value="HflC"/>
    <property type="match status" value="1"/>
</dbReference>
<keyword evidence="3" id="KW-0812">Transmembrane</keyword>
<evidence type="ECO:0000256" key="3">
    <source>
        <dbReference type="ARBA" id="ARBA00022692"/>
    </source>
</evidence>
<protein>
    <submittedName>
        <fullName evidence="7">Modulator of FtsH protease HflC</fullName>
    </submittedName>
</protein>
<name>A0A645B4K6_9ZZZZ</name>
<dbReference type="InterPro" id="IPR010200">
    <property type="entry name" value="HflC"/>
</dbReference>
<dbReference type="PANTHER" id="PTHR42911">
    <property type="entry name" value="MODULATOR OF FTSH PROTEASE HFLC"/>
    <property type="match status" value="1"/>
</dbReference>
<comment type="similarity">
    <text evidence="2">Belongs to the band 7/mec-2 family. HflC subfamily.</text>
</comment>
<keyword evidence="5" id="KW-0472">Membrane</keyword>
<dbReference type="SUPFAM" id="SSF117892">
    <property type="entry name" value="Band 7/SPFH domain"/>
    <property type="match status" value="1"/>
</dbReference>
<evidence type="ECO:0000256" key="2">
    <source>
        <dbReference type="ARBA" id="ARBA00007862"/>
    </source>
</evidence>
<comment type="caution">
    <text evidence="7">The sequence shown here is derived from an EMBL/GenBank/DDBJ whole genome shotgun (WGS) entry which is preliminary data.</text>
</comment>
<evidence type="ECO:0000256" key="1">
    <source>
        <dbReference type="ARBA" id="ARBA00004370"/>
    </source>
</evidence>
<dbReference type="EMBL" id="VSSQ01017769">
    <property type="protein sequence ID" value="MPM60372.1"/>
    <property type="molecule type" value="Genomic_DNA"/>
</dbReference>
<dbReference type="AlphaFoldDB" id="A0A645B4K6"/>
<proteinExistence type="inferred from homology"/>
<dbReference type="GO" id="GO:0016020">
    <property type="term" value="C:membrane"/>
    <property type="evidence" value="ECO:0007669"/>
    <property type="project" value="UniProtKB-SubCell"/>
</dbReference>
<reference evidence="7" key="1">
    <citation type="submission" date="2019-08" db="EMBL/GenBank/DDBJ databases">
        <authorList>
            <person name="Kucharzyk K."/>
            <person name="Murdoch R.W."/>
            <person name="Higgins S."/>
            <person name="Loffler F."/>
        </authorList>
    </citation>
    <scope>NUCLEOTIDE SEQUENCE</scope>
</reference>
<organism evidence="7">
    <name type="scientific">bioreactor metagenome</name>
    <dbReference type="NCBI Taxonomy" id="1076179"/>
    <lineage>
        <taxon>unclassified sequences</taxon>
        <taxon>metagenomes</taxon>
        <taxon>ecological metagenomes</taxon>
    </lineage>
</organism>
<evidence type="ECO:0000256" key="4">
    <source>
        <dbReference type="ARBA" id="ARBA00022989"/>
    </source>
</evidence>
<dbReference type="PANTHER" id="PTHR42911:SF1">
    <property type="entry name" value="MODULATOR OF FTSH PROTEASE HFLC"/>
    <property type="match status" value="1"/>
</dbReference>
<dbReference type="GO" id="GO:0006508">
    <property type="term" value="P:proteolysis"/>
    <property type="evidence" value="ECO:0007669"/>
    <property type="project" value="UniProtKB-KW"/>
</dbReference>
<dbReference type="Gene3D" id="3.30.479.30">
    <property type="entry name" value="Band 7 domain"/>
    <property type="match status" value="1"/>
</dbReference>
<comment type="subcellular location">
    <subcellularLocation>
        <location evidence="1">Membrane</location>
    </subcellularLocation>
</comment>